<dbReference type="EMBL" id="BMAV01027916">
    <property type="protein sequence ID" value="GFS63421.1"/>
    <property type="molecule type" value="Genomic_DNA"/>
</dbReference>
<evidence type="ECO:0000313" key="2">
    <source>
        <dbReference type="Proteomes" id="UP000886998"/>
    </source>
</evidence>
<organism evidence="1 2">
    <name type="scientific">Trichonephila inaurata madagascariensis</name>
    <dbReference type="NCBI Taxonomy" id="2747483"/>
    <lineage>
        <taxon>Eukaryota</taxon>
        <taxon>Metazoa</taxon>
        <taxon>Ecdysozoa</taxon>
        <taxon>Arthropoda</taxon>
        <taxon>Chelicerata</taxon>
        <taxon>Arachnida</taxon>
        <taxon>Araneae</taxon>
        <taxon>Araneomorphae</taxon>
        <taxon>Entelegynae</taxon>
        <taxon>Araneoidea</taxon>
        <taxon>Nephilidae</taxon>
        <taxon>Trichonephila</taxon>
        <taxon>Trichonephila inaurata</taxon>
    </lineage>
</organism>
<evidence type="ECO:0000313" key="1">
    <source>
        <dbReference type="EMBL" id="GFS63421.1"/>
    </source>
</evidence>
<reference evidence="1" key="1">
    <citation type="submission" date="2020-08" db="EMBL/GenBank/DDBJ databases">
        <title>Multicomponent nature underlies the extraordinary mechanical properties of spider dragline silk.</title>
        <authorList>
            <person name="Kono N."/>
            <person name="Nakamura H."/>
            <person name="Mori M."/>
            <person name="Yoshida Y."/>
            <person name="Ohtoshi R."/>
            <person name="Malay A.D."/>
            <person name="Moran D.A.P."/>
            <person name="Tomita M."/>
            <person name="Numata K."/>
            <person name="Arakawa K."/>
        </authorList>
    </citation>
    <scope>NUCLEOTIDE SEQUENCE</scope>
</reference>
<dbReference type="AlphaFoldDB" id="A0A8X6IXC9"/>
<sequence length="122" mass="13992">MSPWGFCVNPEELESWNKIFKPSSEKPYAPPKDMFAICEKKKKTDHRAAFPKSPRSLRVVVGDGDNRVVKYRGIAEVPIYTAFPTLVALWSFQTTLDKLVKFWDGIMALQALLLIRLKDAEY</sequence>
<keyword evidence="2" id="KW-1185">Reference proteome</keyword>
<protein>
    <submittedName>
        <fullName evidence="1">Uncharacterized protein</fullName>
    </submittedName>
</protein>
<dbReference type="Proteomes" id="UP000886998">
    <property type="component" value="Unassembled WGS sequence"/>
</dbReference>
<gene>
    <name evidence="1" type="ORF">TNIN_382701</name>
</gene>
<proteinExistence type="predicted"/>
<comment type="caution">
    <text evidence="1">The sequence shown here is derived from an EMBL/GenBank/DDBJ whole genome shotgun (WGS) entry which is preliminary data.</text>
</comment>
<accession>A0A8X6IXC9</accession>
<name>A0A8X6IXC9_9ARAC</name>